<organism evidence="1">
    <name type="scientific">Schaalia odontolytica</name>
    <dbReference type="NCBI Taxonomy" id="1660"/>
    <lineage>
        <taxon>Bacteria</taxon>
        <taxon>Bacillati</taxon>
        <taxon>Actinomycetota</taxon>
        <taxon>Actinomycetes</taxon>
        <taxon>Actinomycetales</taxon>
        <taxon>Actinomycetaceae</taxon>
        <taxon>Schaalia</taxon>
    </lineage>
</organism>
<sequence>MMKGSALQRISEDIPRISNPLGLAAMGIATLGVGAALTRLRPSDREGRSQRFARMIEARLRSTLEKQVGRGEYGNVNSAPWDVDRCEVQVNEGFGKPTVVCFTVVMTVGGEELAEDLRAHAGQGLLAAAVEAAWRNPEIAPIVIEGKLQCGDEDIVDMRALGYSSLQVRPEELFERLGAPAFDSGWKPV</sequence>
<reference evidence="1" key="1">
    <citation type="submission" date="2019-11" db="EMBL/GenBank/DDBJ databases">
        <authorList>
            <person name="Feng L."/>
        </authorList>
    </citation>
    <scope>NUCLEOTIDE SEQUENCE</scope>
    <source>
        <strain evidence="1">AodontolyticusLFYP35</strain>
    </source>
</reference>
<evidence type="ECO:0000313" key="1">
    <source>
        <dbReference type="EMBL" id="VYS83080.1"/>
    </source>
</evidence>
<name>A0A6N2RU77_9ACTO</name>
<protein>
    <submittedName>
        <fullName evidence="1">Uncharacterized protein</fullName>
    </submittedName>
</protein>
<dbReference type="EMBL" id="CACRSM010000002">
    <property type="protein sequence ID" value="VYS83080.1"/>
    <property type="molecule type" value="Genomic_DNA"/>
</dbReference>
<accession>A0A6N2RU77</accession>
<proteinExistence type="predicted"/>
<gene>
    <name evidence="1" type="ORF">AOLFYP35_00472</name>
</gene>
<dbReference type="AlphaFoldDB" id="A0A6N2RU77"/>